<dbReference type="Proteomes" id="UP000664357">
    <property type="component" value="Unassembled WGS sequence"/>
</dbReference>
<name>A0ABV0ER16_9ENTE</name>
<sequence length="331" mass="38019">MKLGYRQLMTMKPAGLAQRFWDFFAENDESAYLIQCALLVQIRNSLSPTDFSFLAKELICQLFLEGSDLQEVKELCVYFRPYFTDNEWQKVTTRLFPTPKERAKITEQARLYTKKFPLLYSGEREVQTKASLLATFMDENGKKHSWTTSNVDPNLTSQQHEEYLSLLSTLTILQKDGVRRFVSLVEVNYSLFRTSIARRTQEEIDEHQAKVNDLPRVNTIGQAVAQPEEQAPADNMQELSESSKKVAQAAKTGTAKQRENQTSQKIQKQLPQNKPVLPEADSSEELNDPESVAAYLNQLKRKAAGNPPTREERKKQNQINKALGKKKRRRK</sequence>
<evidence type="ECO:0000313" key="2">
    <source>
        <dbReference type="EMBL" id="MEO1770098.1"/>
    </source>
</evidence>
<evidence type="ECO:0000256" key="1">
    <source>
        <dbReference type="SAM" id="MobiDB-lite"/>
    </source>
</evidence>
<feature type="region of interest" description="Disordered" evidence="1">
    <location>
        <begin position="227"/>
        <end position="331"/>
    </location>
</feature>
<feature type="compositionally biased region" description="Polar residues" evidence="1">
    <location>
        <begin position="260"/>
        <end position="272"/>
    </location>
</feature>
<protein>
    <submittedName>
        <fullName evidence="2">Uncharacterized protein</fullName>
    </submittedName>
</protein>
<comment type="caution">
    <text evidence="2">The sequence shown here is derived from an EMBL/GenBank/DDBJ whole genome shotgun (WGS) entry which is preliminary data.</text>
</comment>
<reference evidence="2 3" key="2">
    <citation type="submission" date="2024-02" db="EMBL/GenBank/DDBJ databases">
        <title>The Genome Sequence of Enterococcus sp. DIV0159.</title>
        <authorList>
            <person name="Earl A."/>
            <person name="Manson A."/>
            <person name="Gilmore M."/>
            <person name="Sanders J."/>
            <person name="Shea T."/>
            <person name="Howe W."/>
            <person name="Livny J."/>
            <person name="Cuomo C."/>
            <person name="Neafsey D."/>
            <person name="Birren B."/>
        </authorList>
    </citation>
    <scope>NUCLEOTIDE SEQUENCE [LARGE SCALE GENOMIC DNA]</scope>
    <source>
        <strain evidence="2 3">665A</strain>
    </source>
</reference>
<dbReference type="RefSeq" id="WP_207701501.1">
    <property type="nucleotide sequence ID" value="NZ_JAFREL020000001.1"/>
</dbReference>
<proteinExistence type="predicted"/>
<dbReference type="EMBL" id="JAFREL020000001">
    <property type="protein sequence ID" value="MEO1770098.1"/>
    <property type="molecule type" value="Genomic_DNA"/>
</dbReference>
<keyword evidence="3" id="KW-1185">Reference proteome</keyword>
<accession>A0ABV0ER16</accession>
<organism evidence="2 3">
    <name type="scientific">Candidatus Enterococcus ferrettii</name>
    <dbReference type="NCBI Taxonomy" id="2815324"/>
    <lineage>
        <taxon>Bacteria</taxon>
        <taxon>Bacillati</taxon>
        <taxon>Bacillota</taxon>
        <taxon>Bacilli</taxon>
        <taxon>Lactobacillales</taxon>
        <taxon>Enterococcaceae</taxon>
        <taxon>Enterococcus</taxon>
    </lineage>
</organism>
<gene>
    <name evidence="2" type="ORF">JZO67_002049</name>
</gene>
<evidence type="ECO:0000313" key="3">
    <source>
        <dbReference type="Proteomes" id="UP000664357"/>
    </source>
</evidence>
<reference evidence="2 3" key="1">
    <citation type="submission" date="2021-03" db="EMBL/GenBank/DDBJ databases">
        <authorList>
            <person name="Gilmore M.S."/>
            <person name="Schwartzman J."/>
            <person name="Van Tyne D."/>
            <person name="Martin M."/>
            <person name="Earl A.M."/>
            <person name="Manson A.L."/>
            <person name="Straub T."/>
            <person name="Salamzade R."/>
            <person name="Saavedra J."/>
            <person name="Lebreton F."/>
            <person name="Prichula J."/>
            <person name="Schaufler K."/>
            <person name="Gaca A."/>
            <person name="Sgardioli B."/>
            <person name="Wagenaar J."/>
            <person name="Strong T."/>
        </authorList>
    </citation>
    <scope>NUCLEOTIDE SEQUENCE [LARGE SCALE GENOMIC DNA]</scope>
    <source>
        <strain evidence="2 3">665A</strain>
    </source>
</reference>